<comment type="caution">
    <text evidence="2">The sequence shown here is derived from an EMBL/GenBank/DDBJ whole genome shotgun (WGS) entry which is preliminary data.</text>
</comment>
<dbReference type="InterPro" id="IPR022655">
    <property type="entry name" value="DUF1553"/>
</dbReference>
<reference evidence="2" key="1">
    <citation type="journal article" date="2014" name="Front. Microbiol.">
        <title>High frequency of phylogenetically diverse reductive dehalogenase-homologous genes in deep subseafloor sedimentary metagenomes.</title>
        <authorList>
            <person name="Kawai M."/>
            <person name="Futagami T."/>
            <person name="Toyoda A."/>
            <person name="Takaki Y."/>
            <person name="Nishi S."/>
            <person name="Hori S."/>
            <person name="Arai W."/>
            <person name="Tsubouchi T."/>
            <person name="Morono Y."/>
            <person name="Uchiyama I."/>
            <person name="Ito T."/>
            <person name="Fujiyama A."/>
            <person name="Inagaki F."/>
            <person name="Takami H."/>
        </authorList>
    </citation>
    <scope>NUCLEOTIDE SEQUENCE</scope>
    <source>
        <strain evidence="2">Expedition CK06-06</strain>
    </source>
</reference>
<evidence type="ECO:0000313" key="2">
    <source>
        <dbReference type="EMBL" id="GAG37162.1"/>
    </source>
</evidence>
<proteinExistence type="predicted"/>
<organism evidence="2">
    <name type="scientific">marine sediment metagenome</name>
    <dbReference type="NCBI Taxonomy" id="412755"/>
    <lineage>
        <taxon>unclassified sequences</taxon>
        <taxon>metagenomes</taxon>
        <taxon>ecological metagenomes</taxon>
    </lineage>
</organism>
<dbReference type="EMBL" id="BARS01049828">
    <property type="protein sequence ID" value="GAG37162.1"/>
    <property type="molecule type" value="Genomic_DNA"/>
</dbReference>
<name>X0XP96_9ZZZZ</name>
<protein>
    <recommendedName>
        <fullName evidence="1">DUF1553 domain-containing protein</fullName>
    </recommendedName>
</protein>
<dbReference type="PANTHER" id="PTHR35889">
    <property type="entry name" value="CYCLOINULO-OLIGOSACCHARIDE FRUCTANOTRANSFERASE-RELATED"/>
    <property type="match status" value="1"/>
</dbReference>
<feature type="non-terminal residue" evidence="2">
    <location>
        <position position="1"/>
    </location>
</feature>
<accession>X0XP96</accession>
<feature type="non-terminal residue" evidence="2">
    <location>
        <position position="240"/>
    </location>
</feature>
<feature type="domain" description="DUF1553" evidence="1">
    <location>
        <begin position="15"/>
        <end position="233"/>
    </location>
</feature>
<dbReference type="Pfam" id="PF07587">
    <property type="entry name" value="PSD1"/>
    <property type="match status" value="1"/>
</dbReference>
<dbReference type="PANTHER" id="PTHR35889:SF3">
    <property type="entry name" value="F-BOX DOMAIN-CONTAINING PROTEIN"/>
    <property type="match status" value="1"/>
</dbReference>
<evidence type="ECO:0000259" key="1">
    <source>
        <dbReference type="Pfam" id="PF07587"/>
    </source>
</evidence>
<sequence length="240" mass="26979">TPSVFPPFPADAPRNRLGLARWLTDPEHPLTARVAVNRFWQLIFGEGLVRTPEDFGTQGQPPTHPKLLDYLAATFVQSGWDIKRLVREMVTSATYRQSGMVDPQLVQIDPENRLLGRSERRQLPAEMLRDAALKVGGLLIERRGGPPVKPYEVAVSFKPVKRDEGEGLYRRSVYTYWKRTGPAPAMMALDASKRDVCRVRRPRTQSPLQALVLLNDPQFVEAGRKLSERLLADGGSDQVV</sequence>
<dbReference type="AlphaFoldDB" id="X0XP96"/>
<gene>
    <name evidence="2" type="ORF">S01H1_74469</name>
</gene>